<keyword evidence="2" id="KW-1133">Transmembrane helix</keyword>
<name>A0A811U6C3_CERCA</name>
<feature type="compositionally biased region" description="Low complexity" evidence="1">
    <location>
        <begin position="1"/>
        <end position="27"/>
    </location>
</feature>
<evidence type="ECO:0000313" key="3">
    <source>
        <dbReference type="EMBL" id="CAD6994534.1"/>
    </source>
</evidence>
<keyword evidence="4" id="KW-1185">Reference proteome</keyword>
<evidence type="ECO:0000256" key="1">
    <source>
        <dbReference type="SAM" id="MobiDB-lite"/>
    </source>
</evidence>
<evidence type="ECO:0000256" key="2">
    <source>
        <dbReference type="SAM" id="Phobius"/>
    </source>
</evidence>
<dbReference type="Gene3D" id="1.20.1070.10">
    <property type="entry name" value="Rhodopsin 7-helix transmembrane proteins"/>
    <property type="match status" value="1"/>
</dbReference>
<evidence type="ECO:0000313" key="4">
    <source>
        <dbReference type="Proteomes" id="UP000606786"/>
    </source>
</evidence>
<dbReference type="EMBL" id="CAJHJT010000001">
    <property type="protein sequence ID" value="CAD6994534.1"/>
    <property type="molecule type" value="Genomic_DNA"/>
</dbReference>
<comment type="caution">
    <text evidence="3">The sequence shown here is derived from an EMBL/GenBank/DDBJ whole genome shotgun (WGS) entry which is preliminary data.</text>
</comment>
<reference evidence="3" key="1">
    <citation type="submission" date="2020-11" db="EMBL/GenBank/DDBJ databases">
        <authorList>
            <person name="Whitehead M."/>
        </authorList>
    </citation>
    <scope>NUCLEOTIDE SEQUENCE</scope>
    <source>
        <strain evidence="3">EGII</strain>
    </source>
</reference>
<protein>
    <submittedName>
        <fullName evidence="3">(Mediterranean fruit fly) hypothetical protein</fullName>
    </submittedName>
</protein>
<dbReference type="AlphaFoldDB" id="A0A811U6C3"/>
<proteinExistence type="predicted"/>
<dbReference type="Proteomes" id="UP000606786">
    <property type="component" value="Unassembled WGS sequence"/>
</dbReference>
<dbReference type="OrthoDB" id="5957871at2759"/>
<keyword evidence="2" id="KW-0812">Transmembrane</keyword>
<keyword evidence="2" id="KW-0472">Membrane</keyword>
<gene>
    <name evidence="3" type="ORF">CCAP1982_LOCUS3277</name>
</gene>
<feature type="transmembrane region" description="Helical" evidence="2">
    <location>
        <begin position="250"/>
        <end position="271"/>
    </location>
</feature>
<organism evidence="3 4">
    <name type="scientific">Ceratitis capitata</name>
    <name type="common">Mediterranean fruit fly</name>
    <name type="synonym">Tephritis capitata</name>
    <dbReference type="NCBI Taxonomy" id="7213"/>
    <lineage>
        <taxon>Eukaryota</taxon>
        <taxon>Metazoa</taxon>
        <taxon>Ecdysozoa</taxon>
        <taxon>Arthropoda</taxon>
        <taxon>Hexapoda</taxon>
        <taxon>Insecta</taxon>
        <taxon>Pterygota</taxon>
        <taxon>Neoptera</taxon>
        <taxon>Endopterygota</taxon>
        <taxon>Diptera</taxon>
        <taxon>Brachycera</taxon>
        <taxon>Muscomorpha</taxon>
        <taxon>Tephritoidea</taxon>
        <taxon>Tephritidae</taxon>
        <taxon>Ceratitis</taxon>
        <taxon>Ceratitis</taxon>
    </lineage>
</organism>
<feature type="transmembrane region" description="Helical" evidence="2">
    <location>
        <begin position="46"/>
        <end position="67"/>
    </location>
</feature>
<feature type="region of interest" description="Disordered" evidence="1">
    <location>
        <begin position="1"/>
        <end position="29"/>
    </location>
</feature>
<sequence length="306" mass="31783">MQSSTPTRTATTRRYNNNHNNNNNNNNTKAHIMTMTRATIACNKTMTVRGASGSIFVSIALLLLVAFSGNMKVVSMAAAATVVGITAEETVNNTNTRTHLRHSAAGDSVTVADEAVTTAAMTLRTNTAATVAVVQSSPRAQLAQAKYLRFVANVLLDDEGGSGSGGNGANGGRGTDSSGSLGGLGGFGGGLGGSGNNLVPIKSAAAAAVAASISAKAFNDSLASEVLSTSSSESTAEWTTHMAFVIVKCFVIILIILAAILGNVLVIVSVCRHRKLRIRDELMELKSLTGFRNTRLTCSRTKRVHL</sequence>
<accession>A0A811U6C3</accession>